<keyword evidence="14" id="KW-0472">Membrane</keyword>
<feature type="transmembrane region" description="Helical" evidence="14">
    <location>
        <begin position="38"/>
        <end position="58"/>
    </location>
</feature>
<evidence type="ECO:0000313" key="15">
    <source>
        <dbReference type="EMBL" id="KAL1884442.1"/>
    </source>
</evidence>
<keyword evidence="10 13" id="KW-0326">Glycosidase</keyword>
<dbReference type="CDD" id="cd18831">
    <property type="entry name" value="GH43_AnAbnA-like"/>
    <property type="match status" value="1"/>
</dbReference>
<dbReference type="InterPro" id="IPR023296">
    <property type="entry name" value="Glyco_hydro_beta-prop_sf"/>
</dbReference>
<comment type="similarity">
    <text evidence="3 13">Belongs to the glycosyl hydrolase 43 family.</text>
</comment>
<evidence type="ECO:0000256" key="10">
    <source>
        <dbReference type="ARBA" id="ARBA00023295"/>
    </source>
</evidence>
<keyword evidence="5" id="KW-0858">Xylan degradation</keyword>
<dbReference type="Proteomes" id="UP001583193">
    <property type="component" value="Unassembled WGS sequence"/>
</dbReference>
<keyword evidence="16" id="KW-1185">Reference proteome</keyword>
<comment type="subcellular location">
    <subcellularLocation>
        <location evidence="1">Secreted</location>
    </subcellularLocation>
</comment>
<dbReference type="InterPro" id="IPR050727">
    <property type="entry name" value="GH43_arabinanases"/>
</dbReference>
<dbReference type="Pfam" id="PF04616">
    <property type="entry name" value="Glyco_hydro_43"/>
    <property type="match status" value="1"/>
</dbReference>
<evidence type="ECO:0000256" key="8">
    <source>
        <dbReference type="ARBA" id="ARBA00023180"/>
    </source>
</evidence>
<evidence type="ECO:0000256" key="5">
    <source>
        <dbReference type="ARBA" id="ARBA00022651"/>
    </source>
</evidence>
<dbReference type="PANTHER" id="PTHR43301">
    <property type="entry name" value="ARABINAN ENDO-1,5-ALPHA-L-ARABINOSIDASE"/>
    <property type="match status" value="1"/>
</dbReference>
<evidence type="ECO:0000256" key="6">
    <source>
        <dbReference type="ARBA" id="ARBA00022729"/>
    </source>
</evidence>
<evidence type="ECO:0000256" key="1">
    <source>
        <dbReference type="ARBA" id="ARBA00004613"/>
    </source>
</evidence>
<organism evidence="15 16">
    <name type="scientific">Paecilomyces lecythidis</name>
    <dbReference type="NCBI Taxonomy" id="3004212"/>
    <lineage>
        <taxon>Eukaryota</taxon>
        <taxon>Fungi</taxon>
        <taxon>Dikarya</taxon>
        <taxon>Ascomycota</taxon>
        <taxon>Pezizomycotina</taxon>
        <taxon>Eurotiomycetes</taxon>
        <taxon>Eurotiomycetidae</taxon>
        <taxon>Eurotiales</taxon>
        <taxon>Thermoascaceae</taxon>
        <taxon>Paecilomyces</taxon>
    </lineage>
</organism>
<protein>
    <recommendedName>
        <fullName evidence="17">Arabinan endo-1,5-alpha-L-arabinosidase</fullName>
    </recommendedName>
</protein>
<evidence type="ECO:0000256" key="13">
    <source>
        <dbReference type="RuleBase" id="RU361187"/>
    </source>
</evidence>
<evidence type="ECO:0000313" key="16">
    <source>
        <dbReference type="Proteomes" id="UP001583193"/>
    </source>
</evidence>
<sequence length="394" mass="42947">MIASQSSYIALPQTPSAEEKDGCPTRVLLSYRWNIRRAVKMLVVLFLLSLTSLCYSLTVPVKARNADTTAGPDGFVDTHASDLMIHDPSVIKYGDKYYAYGVGVYLNIWESYDMSGPWNLTGSLLDGPADIQKGDNIEPWAPNTIQVGDTFYCFYCVSEAGSRDSAIGVATSSHPGPGGWTDHGLVLQTGSGVGSQIYPMNVSNAIDPSIIVADVPYLVYGSYWTGIYQVPLTMDLLSLANPEEPDATHLVYAPNGIHPAEGSFVTYRAPYYYLWFSHGQCCDLHANALPAAGHEYSIRVGRSMDPRGPYLDKDGVDLVDGGGTVVYGSNNDVYAPGGEGVLNDGQTDVLFYHYVNTTVGYGFNQTSMGWNYLDYQDGWPVATYNRPSSTSSLW</sequence>
<dbReference type="EMBL" id="JAVDPF010000004">
    <property type="protein sequence ID" value="KAL1884442.1"/>
    <property type="molecule type" value="Genomic_DNA"/>
</dbReference>
<evidence type="ECO:0000256" key="11">
    <source>
        <dbReference type="ARBA" id="ARBA00023326"/>
    </source>
</evidence>
<evidence type="ECO:0000256" key="2">
    <source>
        <dbReference type="ARBA" id="ARBA00004834"/>
    </source>
</evidence>
<dbReference type="InterPro" id="IPR006710">
    <property type="entry name" value="Glyco_hydro_43"/>
</dbReference>
<keyword evidence="7 13" id="KW-0378">Hydrolase</keyword>
<evidence type="ECO:0000256" key="14">
    <source>
        <dbReference type="SAM" id="Phobius"/>
    </source>
</evidence>
<keyword evidence="4" id="KW-0964">Secreted</keyword>
<keyword evidence="6" id="KW-0732">Signal</keyword>
<evidence type="ECO:0008006" key="17">
    <source>
        <dbReference type="Google" id="ProtNLM"/>
    </source>
</evidence>
<proteinExistence type="inferred from homology"/>
<evidence type="ECO:0000256" key="4">
    <source>
        <dbReference type="ARBA" id="ARBA00022525"/>
    </source>
</evidence>
<keyword evidence="14" id="KW-1133">Transmembrane helix</keyword>
<reference evidence="15 16" key="1">
    <citation type="journal article" date="2024" name="IMA Fungus">
        <title>IMA Genome - F19 : A genome assembly and annotation guide to empower mycologists, including annotated draft genome sequences of Ceratocystis pirilliformis, Diaporthe australafricana, Fusarium ophioides, Paecilomyces lecythidis, and Sporothrix stenoceras.</title>
        <authorList>
            <person name="Aylward J."/>
            <person name="Wilson A.M."/>
            <person name="Visagie C.M."/>
            <person name="Spraker J."/>
            <person name="Barnes I."/>
            <person name="Buitendag C."/>
            <person name="Ceriani C."/>
            <person name="Del Mar Angel L."/>
            <person name="du Plessis D."/>
            <person name="Fuchs T."/>
            <person name="Gasser K."/>
            <person name="Kramer D."/>
            <person name="Li W."/>
            <person name="Munsamy K."/>
            <person name="Piso A."/>
            <person name="Price J.L."/>
            <person name="Sonnekus B."/>
            <person name="Thomas C."/>
            <person name="van der Nest A."/>
            <person name="van Dijk A."/>
            <person name="van Heerden A."/>
            <person name="van Vuuren N."/>
            <person name="Yilmaz N."/>
            <person name="Duong T.A."/>
            <person name="van der Merwe N.A."/>
            <person name="Wingfield M.J."/>
            <person name="Wingfield B.D."/>
        </authorList>
    </citation>
    <scope>NUCLEOTIDE SEQUENCE [LARGE SCALE GENOMIC DNA]</scope>
    <source>
        <strain evidence="15 16">CMW 18167</strain>
    </source>
</reference>
<keyword evidence="11" id="KW-0624">Polysaccharide degradation</keyword>
<evidence type="ECO:0000256" key="7">
    <source>
        <dbReference type="ARBA" id="ARBA00022801"/>
    </source>
</evidence>
<evidence type="ECO:0000256" key="9">
    <source>
        <dbReference type="ARBA" id="ARBA00023277"/>
    </source>
</evidence>
<comment type="pathway">
    <text evidence="2">Glycan metabolism; L-arabinan degradation.</text>
</comment>
<keyword evidence="14" id="KW-0812">Transmembrane</keyword>
<dbReference type="PANTHER" id="PTHR43301:SF4">
    <property type="entry name" value="ARABINAN ENDO-1,5-ALPHA-L-ARABINOSIDASE B"/>
    <property type="match status" value="1"/>
</dbReference>
<evidence type="ECO:0000256" key="3">
    <source>
        <dbReference type="ARBA" id="ARBA00009865"/>
    </source>
</evidence>
<dbReference type="Gene3D" id="2.115.10.20">
    <property type="entry name" value="Glycosyl hydrolase domain, family 43"/>
    <property type="match status" value="1"/>
</dbReference>
<comment type="function">
    <text evidence="12">Endo-1,5-alpha-L-arabinanase involved in degradation of pectin. Its preferred substrate is linear 1,5-alpha-L-arabinan.</text>
</comment>
<comment type="caution">
    <text evidence="15">The sequence shown here is derived from an EMBL/GenBank/DDBJ whole genome shotgun (WGS) entry which is preliminary data.</text>
</comment>
<evidence type="ECO:0000256" key="12">
    <source>
        <dbReference type="ARBA" id="ARBA00025221"/>
    </source>
</evidence>
<name>A0ABR3Y9H1_9EURO</name>
<keyword evidence="8" id="KW-0325">Glycoprotein</keyword>
<accession>A0ABR3Y9H1</accession>
<dbReference type="SUPFAM" id="SSF75005">
    <property type="entry name" value="Arabinanase/levansucrase/invertase"/>
    <property type="match status" value="1"/>
</dbReference>
<gene>
    <name evidence="15" type="ORF">Plec18167_002030</name>
</gene>
<keyword evidence="9" id="KW-0119">Carbohydrate metabolism</keyword>